<dbReference type="Proteomes" id="UP000257200">
    <property type="component" value="Unplaced"/>
</dbReference>
<accession>A0A3Q1GW91</accession>
<evidence type="ECO:0000313" key="2">
    <source>
        <dbReference type="Ensembl" id="ENSAPOP00000034653.1"/>
    </source>
</evidence>
<reference evidence="2" key="1">
    <citation type="submission" date="2025-08" db="UniProtKB">
        <authorList>
            <consortium name="Ensembl"/>
        </authorList>
    </citation>
    <scope>IDENTIFICATION</scope>
</reference>
<organism evidence="2 3">
    <name type="scientific">Acanthochromis polyacanthus</name>
    <name type="common">spiny chromis</name>
    <dbReference type="NCBI Taxonomy" id="80966"/>
    <lineage>
        <taxon>Eukaryota</taxon>
        <taxon>Metazoa</taxon>
        <taxon>Chordata</taxon>
        <taxon>Craniata</taxon>
        <taxon>Vertebrata</taxon>
        <taxon>Euteleostomi</taxon>
        <taxon>Actinopterygii</taxon>
        <taxon>Neopterygii</taxon>
        <taxon>Teleostei</taxon>
        <taxon>Neoteleostei</taxon>
        <taxon>Acanthomorphata</taxon>
        <taxon>Ovalentaria</taxon>
        <taxon>Pomacentridae</taxon>
        <taxon>Acanthochromis</taxon>
    </lineage>
</organism>
<proteinExistence type="predicted"/>
<feature type="transmembrane region" description="Helical" evidence="1">
    <location>
        <begin position="39"/>
        <end position="64"/>
    </location>
</feature>
<dbReference type="Ensembl" id="ENSAPOT00000030638.1">
    <property type="protein sequence ID" value="ENSAPOP00000034653.1"/>
    <property type="gene ID" value="ENSAPOG00000024068.1"/>
</dbReference>
<dbReference type="AlphaFoldDB" id="A0A3Q1GW91"/>
<reference evidence="2" key="2">
    <citation type="submission" date="2025-09" db="UniProtKB">
        <authorList>
            <consortium name="Ensembl"/>
        </authorList>
    </citation>
    <scope>IDENTIFICATION</scope>
</reference>
<sequence>MESAVSVAHTLRVRVRICRHYRSTMPPMLVGPPAFQLEIYISLQNMLSLFVHFFSALTLVGLLMRVQTGRLFLFVCCGGRGT</sequence>
<keyword evidence="3" id="KW-1185">Reference proteome</keyword>
<dbReference type="InParanoid" id="A0A3Q1GW91"/>
<name>A0A3Q1GW91_9TELE</name>
<protein>
    <submittedName>
        <fullName evidence="2">Uncharacterized protein</fullName>
    </submittedName>
</protein>
<keyword evidence="1" id="KW-1133">Transmembrane helix</keyword>
<keyword evidence="1" id="KW-0812">Transmembrane</keyword>
<keyword evidence="1" id="KW-0472">Membrane</keyword>
<evidence type="ECO:0000313" key="3">
    <source>
        <dbReference type="Proteomes" id="UP000257200"/>
    </source>
</evidence>
<evidence type="ECO:0000256" key="1">
    <source>
        <dbReference type="SAM" id="Phobius"/>
    </source>
</evidence>